<comment type="caution">
    <text evidence="1">The sequence shown here is derived from an EMBL/GenBank/DDBJ whole genome shotgun (WGS) entry which is preliminary data.</text>
</comment>
<evidence type="ECO:0000313" key="2">
    <source>
        <dbReference type="Proteomes" id="UP000306102"/>
    </source>
</evidence>
<dbReference type="AlphaFoldDB" id="A0A4S4DNL1"/>
<dbReference type="EMBL" id="SDRB02010739">
    <property type="protein sequence ID" value="THG04613.1"/>
    <property type="molecule type" value="Genomic_DNA"/>
</dbReference>
<proteinExistence type="predicted"/>
<gene>
    <name evidence="1" type="ORF">TEA_022670</name>
</gene>
<dbReference type="Proteomes" id="UP000306102">
    <property type="component" value="Unassembled WGS sequence"/>
</dbReference>
<evidence type="ECO:0000313" key="1">
    <source>
        <dbReference type="EMBL" id="THG04613.1"/>
    </source>
</evidence>
<keyword evidence="2" id="KW-1185">Reference proteome</keyword>
<name>A0A4S4DNL1_CAMSN</name>
<sequence>MGARLTAFENRSTVEMKIRVFVPPARPDRYQEIIRIKSSETKKVKTMTLCCKDTNVENPTFLMVFMDGTYTGVSLLAFQVVNYAKIIGYLDENGLLVLKGLTIGLPTFCKLKFSFTLPHTHTPPKFSYKNVLDL</sequence>
<organism evidence="1 2">
    <name type="scientific">Camellia sinensis var. sinensis</name>
    <name type="common">China tea</name>
    <dbReference type="NCBI Taxonomy" id="542762"/>
    <lineage>
        <taxon>Eukaryota</taxon>
        <taxon>Viridiplantae</taxon>
        <taxon>Streptophyta</taxon>
        <taxon>Embryophyta</taxon>
        <taxon>Tracheophyta</taxon>
        <taxon>Spermatophyta</taxon>
        <taxon>Magnoliopsida</taxon>
        <taxon>eudicotyledons</taxon>
        <taxon>Gunneridae</taxon>
        <taxon>Pentapetalae</taxon>
        <taxon>asterids</taxon>
        <taxon>Ericales</taxon>
        <taxon>Theaceae</taxon>
        <taxon>Camellia</taxon>
    </lineage>
</organism>
<reference evidence="1 2" key="1">
    <citation type="journal article" date="2018" name="Proc. Natl. Acad. Sci. U.S.A.">
        <title>Draft genome sequence of Camellia sinensis var. sinensis provides insights into the evolution of the tea genome and tea quality.</title>
        <authorList>
            <person name="Wei C."/>
            <person name="Yang H."/>
            <person name="Wang S."/>
            <person name="Zhao J."/>
            <person name="Liu C."/>
            <person name="Gao L."/>
            <person name="Xia E."/>
            <person name="Lu Y."/>
            <person name="Tai Y."/>
            <person name="She G."/>
            <person name="Sun J."/>
            <person name="Cao H."/>
            <person name="Tong W."/>
            <person name="Gao Q."/>
            <person name="Li Y."/>
            <person name="Deng W."/>
            <person name="Jiang X."/>
            <person name="Wang W."/>
            <person name="Chen Q."/>
            <person name="Zhang S."/>
            <person name="Li H."/>
            <person name="Wu J."/>
            <person name="Wang P."/>
            <person name="Li P."/>
            <person name="Shi C."/>
            <person name="Zheng F."/>
            <person name="Jian J."/>
            <person name="Huang B."/>
            <person name="Shan D."/>
            <person name="Shi M."/>
            <person name="Fang C."/>
            <person name="Yue Y."/>
            <person name="Li F."/>
            <person name="Li D."/>
            <person name="Wei S."/>
            <person name="Han B."/>
            <person name="Jiang C."/>
            <person name="Yin Y."/>
            <person name="Xia T."/>
            <person name="Zhang Z."/>
            <person name="Bennetzen J.L."/>
            <person name="Zhao S."/>
            <person name="Wan X."/>
        </authorList>
    </citation>
    <scope>NUCLEOTIDE SEQUENCE [LARGE SCALE GENOMIC DNA]</scope>
    <source>
        <strain evidence="2">cv. Shuchazao</strain>
        <tissue evidence="1">Leaf</tissue>
    </source>
</reference>
<accession>A0A4S4DNL1</accession>
<dbReference type="STRING" id="542762.A0A4S4DNL1"/>
<protein>
    <submittedName>
        <fullName evidence="1">Uncharacterized protein</fullName>
    </submittedName>
</protein>